<dbReference type="GeneID" id="58717595"/>
<comment type="caution">
    <text evidence="5">The sequence shown here is derived from an EMBL/GenBank/DDBJ whole genome shotgun (WGS) entry which is preliminary data.</text>
</comment>
<dbReference type="InterPro" id="IPR003313">
    <property type="entry name" value="AraC-bd"/>
</dbReference>
<dbReference type="PRINTS" id="PR00032">
    <property type="entry name" value="HTHARAC"/>
</dbReference>
<organism evidence="5 11">
    <name type="scientific">Listeria booriae</name>
    <dbReference type="NCBI Taxonomy" id="1552123"/>
    <lineage>
        <taxon>Bacteria</taxon>
        <taxon>Bacillati</taxon>
        <taxon>Bacillota</taxon>
        <taxon>Bacilli</taxon>
        <taxon>Bacillales</taxon>
        <taxon>Listeriaceae</taxon>
        <taxon>Listeria</taxon>
    </lineage>
</organism>
<keyword evidence="11" id="KW-1185">Reference proteome</keyword>
<dbReference type="STRING" id="1552123.EP57_09440"/>
<dbReference type="SMART" id="SM00342">
    <property type="entry name" value="HTH_ARAC"/>
    <property type="match status" value="1"/>
</dbReference>
<dbReference type="SUPFAM" id="SSF51215">
    <property type="entry name" value="Regulatory protein AraC"/>
    <property type="match status" value="1"/>
</dbReference>
<dbReference type="InterPro" id="IPR037923">
    <property type="entry name" value="HTH-like"/>
</dbReference>
<proteinExistence type="predicted"/>
<dbReference type="PROSITE" id="PS01124">
    <property type="entry name" value="HTH_ARAC_FAMILY_2"/>
    <property type="match status" value="1"/>
</dbReference>
<keyword evidence="3" id="KW-0804">Transcription</keyword>
<dbReference type="InterPro" id="IPR014710">
    <property type="entry name" value="RmlC-like_jellyroll"/>
</dbReference>
<evidence type="ECO:0000259" key="4">
    <source>
        <dbReference type="PROSITE" id="PS01124"/>
    </source>
</evidence>
<evidence type="ECO:0000313" key="8">
    <source>
        <dbReference type="EMBL" id="MBC1792081.1"/>
    </source>
</evidence>
<dbReference type="InterPro" id="IPR018060">
    <property type="entry name" value="HTH_AraC"/>
</dbReference>
<evidence type="ECO:0000313" key="9">
    <source>
        <dbReference type="EMBL" id="MBC2165338.1"/>
    </source>
</evidence>
<dbReference type="EMBL" id="JNFA01000023">
    <property type="protein sequence ID" value="KGL40767.1"/>
    <property type="molecule type" value="Genomic_DNA"/>
</dbReference>
<dbReference type="eggNOG" id="COG1917">
    <property type="taxonomic scope" value="Bacteria"/>
</dbReference>
<dbReference type="Pfam" id="PF12833">
    <property type="entry name" value="HTH_18"/>
    <property type="match status" value="1"/>
</dbReference>
<evidence type="ECO:0000313" key="12">
    <source>
        <dbReference type="Proteomes" id="UP000519573"/>
    </source>
</evidence>
<evidence type="ECO:0000256" key="1">
    <source>
        <dbReference type="ARBA" id="ARBA00023015"/>
    </source>
</evidence>
<dbReference type="InterPro" id="IPR020449">
    <property type="entry name" value="Tscrpt_reg_AraC-type_HTH"/>
</dbReference>
<keyword evidence="1" id="KW-0805">Transcription regulation</keyword>
<evidence type="ECO:0000313" key="10">
    <source>
        <dbReference type="EMBL" id="MBC2372621.1"/>
    </source>
</evidence>
<dbReference type="Gene3D" id="1.10.10.60">
    <property type="entry name" value="Homeodomain-like"/>
    <property type="match status" value="2"/>
</dbReference>
<dbReference type="SUPFAM" id="SSF46689">
    <property type="entry name" value="Homeodomain-like"/>
    <property type="match status" value="2"/>
</dbReference>
<dbReference type="Proteomes" id="UP000574104">
    <property type="component" value="Unassembled WGS sequence"/>
</dbReference>
<dbReference type="Proteomes" id="UP000546244">
    <property type="component" value="Unassembled WGS sequence"/>
</dbReference>
<evidence type="ECO:0000313" key="13">
    <source>
        <dbReference type="Proteomes" id="UP000539064"/>
    </source>
</evidence>
<evidence type="ECO:0000313" key="7">
    <source>
        <dbReference type="EMBL" id="MBC1615782.1"/>
    </source>
</evidence>
<evidence type="ECO:0000313" key="11">
    <source>
        <dbReference type="Proteomes" id="UP000029844"/>
    </source>
</evidence>
<evidence type="ECO:0000313" key="16">
    <source>
        <dbReference type="Proteomes" id="UP000574104"/>
    </source>
</evidence>
<dbReference type="Proteomes" id="UP000544413">
    <property type="component" value="Unassembled WGS sequence"/>
</dbReference>
<dbReference type="EMBL" id="JAARYH010000001">
    <property type="protein sequence ID" value="MBC2165338.1"/>
    <property type="molecule type" value="Genomic_DNA"/>
</dbReference>
<dbReference type="Gene3D" id="2.60.120.10">
    <property type="entry name" value="Jelly Rolls"/>
    <property type="match status" value="1"/>
</dbReference>
<evidence type="ECO:0000313" key="14">
    <source>
        <dbReference type="Proteomes" id="UP000544413"/>
    </source>
</evidence>
<dbReference type="EMBL" id="JAARPT010000001">
    <property type="protein sequence ID" value="MBC1400492.1"/>
    <property type="molecule type" value="Genomic_DNA"/>
</dbReference>
<dbReference type="RefSeq" id="WP_036085987.1">
    <property type="nucleotide sequence ID" value="NZ_CBCSHQ010000004.1"/>
</dbReference>
<keyword evidence="2" id="KW-0238">DNA-binding</keyword>
<sequence length="276" mass="32100">MSIHELFFHIHYCNGGKYRQFRTLTRKMTRTLQHHELVLVTGGAGKYETEGKVLHFHEGMLFYIAPNVRHSLETSEASPASFLTVHFSYARVGFTDANWTIQPEPTLLSFPPVSTLHDYYPVSDTFEKLVANWHAKLPGYEFTSKTLLQQLLIAIEENLRKQHKNYATSLKIEKVIDYMRQHLHTSVTLEELAALVQLSPTYLSRLFKETTGYPVIAFFNKIKMDRAKELMMDGTKKVKDLANQLGFHDEFYFSRLFKQQEGVSPTEYYHKNIHGF</sequence>
<evidence type="ECO:0000256" key="2">
    <source>
        <dbReference type="ARBA" id="ARBA00023125"/>
    </source>
</evidence>
<dbReference type="PANTHER" id="PTHR43280:SF30">
    <property type="entry name" value="MMSAB OPERON REGULATORY PROTEIN"/>
    <property type="match status" value="1"/>
</dbReference>
<dbReference type="AlphaFoldDB" id="A0A099W6Y2"/>
<dbReference type="PANTHER" id="PTHR43280">
    <property type="entry name" value="ARAC-FAMILY TRANSCRIPTIONAL REGULATOR"/>
    <property type="match status" value="1"/>
</dbReference>
<evidence type="ECO:0000313" key="15">
    <source>
        <dbReference type="Proteomes" id="UP000546244"/>
    </source>
</evidence>
<protein>
    <submittedName>
        <fullName evidence="5">AraC family transcriptional regulator</fullName>
    </submittedName>
</protein>
<dbReference type="OrthoDB" id="9807321at2"/>
<dbReference type="EMBL" id="JAARSH010000003">
    <property type="protein sequence ID" value="MBC1615782.1"/>
    <property type="molecule type" value="Genomic_DNA"/>
</dbReference>
<dbReference type="EMBL" id="JAARMV010000002">
    <property type="protein sequence ID" value="MBC2372621.1"/>
    <property type="molecule type" value="Genomic_DNA"/>
</dbReference>
<reference evidence="12 13" key="2">
    <citation type="submission" date="2020-03" db="EMBL/GenBank/DDBJ databases">
        <title>Soil Listeria distribution.</title>
        <authorList>
            <person name="Liao J."/>
            <person name="Wiedmann M."/>
        </authorList>
    </citation>
    <scope>NUCLEOTIDE SEQUENCE [LARGE SCALE GENOMIC DNA]</scope>
    <source>
        <strain evidence="9 12">FSL L7-0245</strain>
        <strain evidence="8 13">FSL L7-0978</strain>
        <strain evidence="7 16">FSL L7-1299</strain>
        <strain evidence="6 14">FSL L7-1658</strain>
        <strain evidence="10 15">FSL L7-1850</strain>
    </source>
</reference>
<dbReference type="InterPro" id="IPR018062">
    <property type="entry name" value="HTH_AraC-typ_CS"/>
</dbReference>
<evidence type="ECO:0000313" key="5">
    <source>
        <dbReference type="EMBL" id="KGL40767.1"/>
    </source>
</evidence>
<dbReference type="Pfam" id="PF02311">
    <property type="entry name" value="AraC_binding"/>
    <property type="match status" value="1"/>
</dbReference>
<gene>
    <name evidence="5" type="ORF">EP57_09440</name>
    <name evidence="6" type="ORF">HB836_02695</name>
    <name evidence="7" type="ORF">HB904_06270</name>
    <name evidence="10" type="ORF">HBP98_11475</name>
    <name evidence="8" type="ORF">HCA52_01525</name>
    <name evidence="9" type="ORF">HCB26_01950</name>
</gene>
<feature type="domain" description="HTH araC/xylS-type" evidence="4">
    <location>
        <begin position="173"/>
        <end position="271"/>
    </location>
</feature>
<dbReference type="GO" id="GO:0043565">
    <property type="term" value="F:sequence-specific DNA binding"/>
    <property type="evidence" value="ECO:0007669"/>
    <property type="project" value="InterPro"/>
</dbReference>
<reference evidence="5 11" key="1">
    <citation type="submission" date="2014-05" db="EMBL/GenBank/DDBJ databases">
        <title>Novel Listeriaceae from food processing environments.</title>
        <authorList>
            <person name="den Bakker H.C."/>
        </authorList>
    </citation>
    <scope>NUCLEOTIDE SEQUENCE [LARGE SCALE GENOMIC DNA]</scope>
    <source>
        <strain evidence="5 11">FSL A5-0281</strain>
    </source>
</reference>
<dbReference type="eggNOG" id="COG2207">
    <property type="taxonomic scope" value="Bacteria"/>
</dbReference>
<dbReference type="Proteomes" id="UP000539064">
    <property type="component" value="Unassembled WGS sequence"/>
</dbReference>
<dbReference type="Proteomes" id="UP000519573">
    <property type="component" value="Unassembled WGS sequence"/>
</dbReference>
<dbReference type="PROSITE" id="PS00041">
    <property type="entry name" value="HTH_ARAC_FAMILY_1"/>
    <property type="match status" value="1"/>
</dbReference>
<evidence type="ECO:0000256" key="3">
    <source>
        <dbReference type="ARBA" id="ARBA00023163"/>
    </source>
</evidence>
<dbReference type="EMBL" id="JAARVG010000001">
    <property type="protein sequence ID" value="MBC1792081.1"/>
    <property type="molecule type" value="Genomic_DNA"/>
</dbReference>
<dbReference type="InterPro" id="IPR009057">
    <property type="entry name" value="Homeodomain-like_sf"/>
</dbReference>
<name>A0A099W6Y2_9LIST</name>
<dbReference type="Proteomes" id="UP000029844">
    <property type="component" value="Unassembled WGS sequence"/>
</dbReference>
<evidence type="ECO:0000313" key="6">
    <source>
        <dbReference type="EMBL" id="MBC1400492.1"/>
    </source>
</evidence>
<accession>A0A099W6Y2</accession>
<dbReference type="GO" id="GO:0003700">
    <property type="term" value="F:DNA-binding transcription factor activity"/>
    <property type="evidence" value="ECO:0007669"/>
    <property type="project" value="InterPro"/>
</dbReference>